<dbReference type="SUPFAM" id="SSF47240">
    <property type="entry name" value="Ferritin-like"/>
    <property type="match status" value="1"/>
</dbReference>
<dbReference type="RefSeq" id="WP_036189381.1">
    <property type="nucleotide sequence ID" value="NZ_JMQN01000040.1"/>
</dbReference>
<dbReference type="GO" id="GO:0010124">
    <property type="term" value="P:phenylacetate catabolic process"/>
    <property type="evidence" value="ECO:0007669"/>
    <property type="project" value="InterPro"/>
</dbReference>
<organism evidence="1 2">
    <name type="scientific">Marinobacterium lacunae</name>
    <dbReference type="NCBI Taxonomy" id="1232683"/>
    <lineage>
        <taxon>Bacteria</taxon>
        <taxon>Pseudomonadati</taxon>
        <taxon>Pseudomonadota</taxon>
        <taxon>Gammaproteobacteria</taxon>
        <taxon>Oceanospirillales</taxon>
        <taxon>Oceanospirillaceae</taxon>
        <taxon>Marinobacterium</taxon>
    </lineage>
</organism>
<dbReference type="AlphaFoldDB" id="A0A081FXQ2"/>
<evidence type="ECO:0000313" key="2">
    <source>
        <dbReference type="Proteomes" id="UP000028252"/>
    </source>
</evidence>
<dbReference type="PANTHER" id="PTHR30458:SF0">
    <property type="entry name" value="1,2-PHENYLACETYL-COA EPOXIDASE, SUBUNIT C"/>
    <property type="match status" value="1"/>
</dbReference>
<reference evidence="1 2" key="1">
    <citation type="submission" date="2014-04" db="EMBL/GenBank/DDBJ databases">
        <title>Marinobacterium kochiensis sp. nov., isolated from sediment sample collected from Kochi backwaters in Kerala, India.</title>
        <authorList>
            <person name="Singh A."/>
            <person name="Pinnaka A.K."/>
        </authorList>
    </citation>
    <scope>NUCLEOTIDE SEQUENCE [LARGE SCALE GENOMIC DNA]</scope>
    <source>
        <strain evidence="1 2">AK27</strain>
    </source>
</reference>
<evidence type="ECO:0000313" key="1">
    <source>
        <dbReference type="EMBL" id="KEA63307.1"/>
    </source>
</evidence>
<dbReference type="InterPro" id="IPR052703">
    <property type="entry name" value="Aromatic_CoA_ox/epox"/>
</dbReference>
<dbReference type="InterPro" id="IPR011882">
    <property type="entry name" value="PaaC"/>
</dbReference>
<sequence>MTQNQALFEYLLRLGDSDMVLGQRLCELVGNAPALEEEMAIGNVALDLIGQARSWLTLAAEVASAAEIEGAGRSADDLAFTRDERAYRNLLLVEQANGNFADTMARQYLFDAWHFHLLSALSHSADERIAAIAAKGLKEVTYHLRRSSAWIKRLGDGTDESHAKMQEALDEIWTYSGEMFIGDEVDTLLSEAGIGADLAALHNLWKADVQAVFAEATLTCPSMDEYMQRGSKKGLHTEQLGFLLAEMQFLPRAYPGASW</sequence>
<dbReference type="Pfam" id="PF05138">
    <property type="entry name" value="PaaA_PaaC"/>
    <property type="match status" value="1"/>
</dbReference>
<dbReference type="InterPro" id="IPR012347">
    <property type="entry name" value="Ferritin-like"/>
</dbReference>
<name>A0A081FXQ2_9GAMM</name>
<comment type="caution">
    <text evidence="1">The sequence shown here is derived from an EMBL/GenBank/DDBJ whole genome shotgun (WGS) entry which is preliminary data.</text>
</comment>
<dbReference type="OrthoDB" id="9789947at2"/>
<dbReference type="PIRSF" id="PIRSF037834">
    <property type="entry name" value="PA_CoA_Oase3"/>
    <property type="match status" value="1"/>
</dbReference>
<dbReference type="STRING" id="1232683.ADIMK_2831"/>
<dbReference type="InterPro" id="IPR009078">
    <property type="entry name" value="Ferritin-like_SF"/>
</dbReference>
<dbReference type="Proteomes" id="UP000028252">
    <property type="component" value="Unassembled WGS sequence"/>
</dbReference>
<dbReference type="GO" id="GO:0005829">
    <property type="term" value="C:cytosol"/>
    <property type="evidence" value="ECO:0007669"/>
    <property type="project" value="TreeGrafter"/>
</dbReference>
<accession>A0A081FXQ2</accession>
<dbReference type="EMBL" id="JMQN01000040">
    <property type="protein sequence ID" value="KEA63307.1"/>
    <property type="molecule type" value="Genomic_DNA"/>
</dbReference>
<protein>
    <submittedName>
        <fullName evidence="1">Phenylacetate-CoA oxygenase, PaaI subunit</fullName>
    </submittedName>
</protein>
<proteinExistence type="predicted"/>
<gene>
    <name evidence="1" type="ORF">ADIMK_2831</name>
</gene>
<dbReference type="InterPro" id="IPR007814">
    <property type="entry name" value="PaaA_PaaC"/>
</dbReference>
<dbReference type="NCBIfam" id="TIGR02158">
    <property type="entry name" value="PA_CoA_Oxy3"/>
    <property type="match status" value="1"/>
</dbReference>
<dbReference type="eggNOG" id="COG3396">
    <property type="taxonomic scope" value="Bacteria"/>
</dbReference>
<keyword evidence="2" id="KW-1185">Reference proteome</keyword>
<dbReference type="Gene3D" id="1.20.1260.10">
    <property type="match status" value="1"/>
</dbReference>
<dbReference type="PATRIC" id="fig|1232683.4.peg.2786"/>
<dbReference type="PANTHER" id="PTHR30458">
    <property type="entry name" value="PHENYLACETIC ACID DEGRADATION PROTEIN PAA"/>
    <property type="match status" value="1"/>
</dbReference>